<protein>
    <submittedName>
        <fullName evidence="2">Uncharacterized protein</fullName>
    </submittedName>
</protein>
<feature type="region of interest" description="Disordered" evidence="1">
    <location>
        <begin position="669"/>
        <end position="722"/>
    </location>
</feature>
<feature type="compositionally biased region" description="Polar residues" evidence="1">
    <location>
        <begin position="91"/>
        <end position="107"/>
    </location>
</feature>
<feature type="region of interest" description="Disordered" evidence="1">
    <location>
        <begin position="194"/>
        <end position="304"/>
    </location>
</feature>
<feature type="compositionally biased region" description="Polar residues" evidence="1">
    <location>
        <begin position="447"/>
        <end position="465"/>
    </location>
</feature>
<feature type="compositionally biased region" description="Low complexity" evidence="1">
    <location>
        <begin position="1015"/>
        <end position="1036"/>
    </location>
</feature>
<comment type="caution">
    <text evidence="2">The sequence shown here is derived from an EMBL/GenBank/DDBJ whole genome shotgun (WGS) entry which is preliminary data.</text>
</comment>
<feature type="region of interest" description="Disordered" evidence="1">
    <location>
        <begin position="1"/>
        <end position="107"/>
    </location>
</feature>
<organism evidence="2 3">
    <name type="scientific">Exophiala dermatitidis</name>
    <name type="common">Black yeast-like fungus</name>
    <name type="synonym">Wangiella dermatitidis</name>
    <dbReference type="NCBI Taxonomy" id="5970"/>
    <lineage>
        <taxon>Eukaryota</taxon>
        <taxon>Fungi</taxon>
        <taxon>Dikarya</taxon>
        <taxon>Ascomycota</taxon>
        <taxon>Pezizomycotina</taxon>
        <taxon>Eurotiomycetes</taxon>
        <taxon>Chaetothyriomycetidae</taxon>
        <taxon>Chaetothyriales</taxon>
        <taxon>Herpotrichiellaceae</taxon>
        <taxon>Exophiala</taxon>
    </lineage>
</organism>
<feature type="compositionally biased region" description="Polar residues" evidence="1">
    <location>
        <begin position="700"/>
        <end position="709"/>
    </location>
</feature>
<reference evidence="2" key="1">
    <citation type="submission" date="2023-01" db="EMBL/GenBank/DDBJ databases">
        <title>Exophiala dermititidis isolated from Cystic Fibrosis Patient.</title>
        <authorList>
            <person name="Kurbessoian T."/>
            <person name="Crocker A."/>
            <person name="Murante D."/>
            <person name="Hogan D.A."/>
            <person name="Stajich J.E."/>
        </authorList>
    </citation>
    <scope>NUCLEOTIDE SEQUENCE</scope>
    <source>
        <strain evidence="2">Ex8</strain>
    </source>
</reference>
<feature type="compositionally biased region" description="Low complexity" evidence="1">
    <location>
        <begin position="790"/>
        <end position="799"/>
    </location>
</feature>
<dbReference type="EMBL" id="JAJGCB010000002">
    <property type="protein sequence ID" value="KAJ8994759.1"/>
    <property type="molecule type" value="Genomic_DNA"/>
</dbReference>
<feature type="region of interest" description="Disordered" evidence="1">
    <location>
        <begin position="531"/>
        <end position="655"/>
    </location>
</feature>
<feature type="compositionally biased region" description="Basic residues" evidence="1">
    <location>
        <begin position="9"/>
        <end position="18"/>
    </location>
</feature>
<feature type="compositionally biased region" description="Polar residues" evidence="1">
    <location>
        <begin position="356"/>
        <end position="369"/>
    </location>
</feature>
<evidence type="ECO:0000313" key="2">
    <source>
        <dbReference type="EMBL" id="KAJ8994759.1"/>
    </source>
</evidence>
<feature type="compositionally biased region" description="Polar residues" evidence="1">
    <location>
        <begin position="931"/>
        <end position="946"/>
    </location>
</feature>
<feature type="compositionally biased region" description="Basic and acidic residues" evidence="1">
    <location>
        <begin position="562"/>
        <end position="579"/>
    </location>
</feature>
<feature type="region of interest" description="Disordered" evidence="1">
    <location>
        <begin position="758"/>
        <end position="1036"/>
    </location>
</feature>
<sequence>MDIDLKKLWSFRKSKGRHVTQDSGASRSQKSHGTGVSARHISQSPRIGHSGEHSLDYSIPESSPVSAAAAHPPGSIAGNPIKTGPAGIRRPSTSQSRPGTSGSDSLMSAVNRAADAISRSEQEYQDTANNYFKRHVRTKTPRYVDIFSLASPNSISSSIRYNEDVAERNLDLTRVALEASQNDYFQEEVAMRNAYPTPPASNGIKTSPPLYRDRFSETRPKGQSEHLLNRTSNPEASGRHEEHAPLKYHKSLSSNDSHRRQQRDQSWGSHPVQELNPSRHQTDESPVADTRQNHLPPPASHVHANASLYDPLGIIYNPSVRPTGQEPAPTETLTSDQLSATESAPAGRSEHPGFSQPGNVRYTGSSTGSKAADFSLRSPSSLSHAPSVKRVINLPHRKIMDLTGDDSDVFSEVNVESNYSSSPVIGHAKVDVVRRISGLAINGAPAENTNSVSDSLSTNETSTLSGEVPLSVSGPVQSPPARDQTSEVLLSEAVAGHFRSKSGFSAISTVAASSPRASVVVGPSTTTVNNAAIPEGRGQPKAINGEHQHMAEGENPANQHAIEGEPTRDEATTLKHDETPPVAVEEGASSRSDATANERLLSHEKPNGTSKQDGSQARSEQSHPAQSGKMPSIQDHKQGDFAESPTVPFAASHLPDGVITRDFADMASRSKLTSVPEGAEPGETGRPKRLSDPESKKQNHTPAASTYSEQYPVKHVSVPPPPMYKSTFDEAEFARKQAEARAALIRLQESLNENFLEPIPAPAAVERPSSTRSRSGFSEHKQKAASKNGSAPASSVASAEVRHETATATVPPEIMVQDDDGNIDGVTAEPETETSYHNLATLPHADVSRNREHVELVSREKHRGNQRAEASLDGPGPSVLDQAQTQSLPLPPSSRDHFRQPHQQQQHHHPGPVPPSPGEVSLSHFPIPVSASKQSGTATPMSSDVGTGNGNGNAHGNAHGNMVKGGQAASGEQQQPLTQQGGGPSNSRPHSQTHPASLAFHSRQNSETGTGTGAAGSSRAMQMRRQSSQRSQASTASAFSIPYHLIPGRSSSIRDQSVAEVEGR</sequence>
<evidence type="ECO:0000313" key="3">
    <source>
        <dbReference type="Proteomes" id="UP001161757"/>
    </source>
</evidence>
<feature type="compositionally biased region" description="Polar residues" evidence="1">
    <location>
        <begin position="331"/>
        <end position="342"/>
    </location>
</feature>
<accession>A0AAN6F1L3</accession>
<feature type="compositionally biased region" description="Low complexity" evidence="1">
    <location>
        <begin position="58"/>
        <end position="73"/>
    </location>
</feature>
<name>A0AAN6F1L3_EXODE</name>
<dbReference type="Proteomes" id="UP001161757">
    <property type="component" value="Unassembled WGS sequence"/>
</dbReference>
<feature type="compositionally biased region" description="Basic and acidic residues" evidence="1">
    <location>
        <begin position="846"/>
        <end position="859"/>
    </location>
</feature>
<feature type="compositionally biased region" description="Basic and acidic residues" evidence="1">
    <location>
        <begin position="211"/>
        <end position="228"/>
    </location>
</feature>
<feature type="compositionally biased region" description="Polar residues" evidence="1">
    <location>
        <begin position="985"/>
        <end position="995"/>
    </location>
</feature>
<evidence type="ECO:0000256" key="1">
    <source>
        <dbReference type="SAM" id="MobiDB-lite"/>
    </source>
</evidence>
<feature type="compositionally biased region" description="Basic and acidic residues" evidence="1">
    <location>
        <begin position="683"/>
        <end position="697"/>
    </location>
</feature>
<proteinExistence type="predicted"/>
<feature type="compositionally biased region" description="Polar residues" evidence="1">
    <location>
        <begin position="607"/>
        <end position="625"/>
    </location>
</feature>
<dbReference type="AlphaFoldDB" id="A0AAN6F1L3"/>
<gene>
    <name evidence="2" type="ORF">HRR80_001463</name>
</gene>
<feature type="region of interest" description="Disordered" evidence="1">
    <location>
        <begin position="443"/>
        <end position="485"/>
    </location>
</feature>
<feature type="compositionally biased region" description="Polar residues" evidence="1">
    <location>
        <begin position="21"/>
        <end position="45"/>
    </location>
</feature>
<feature type="region of interest" description="Disordered" evidence="1">
    <location>
        <begin position="318"/>
        <end position="382"/>
    </location>
</feature>